<reference evidence="2 3" key="1">
    <citation type="journal article" date="2013" name="PLoS Pathog.">
        <title>Genomic analysis of the Kiwifruit pathogen Pseudomonas syringae pv. actinidiae provides insight into the origins of an emergent plant disease.</title>
        <authorList>
            <person name="McCann H.C."/>
            <person name="Rikkerink E.H."/>
            <person name="Bertels F."/>
            <person name="Fiers M."/>
            <person name="Lu A."/>
            <person name="Rees-George J."/>
            <person name="Andersen M.T."/>
            <person name="Gleave A.P."/>
            <person name="Haubold B."/>
            <person name="Wohlers M.W."/>
            <person name="Guttman D.S."/>
            <person name="Wang P.W."/>
            <person name="Straub C."/>
            <person name="Vanneste J.L."/>
            <person name="Rainey P.B."/>
            <person name="Templeton M.D."/>
        </authorList>
    </citation>
    <scope>NUCLEOTIDE SEQUENCE [LARGE SCALE GENOMIC DNA]</scope>
    <source>
        <strain evidence="2 3">ICMP 18807</strain>
    </source>
</reference>
<proteinExistence type="predicted"/>
<accession>S6W329</accession>
<dbReference type="PATRIC" id="fig|1194404.4.peg.1489"/>
<name>S6W329_PSESF</name>
<sequence length="71" mass="7904">MAKGLHVLEAVGYFRPDACPVILDPSTGEQEFTRVKDDRPLPWRQPTGSRDGLGKTRFGGFFIERENALVG</sequence>
<comment type="caution">
    <text evidence="2">The sequence shown here is derived from an EMBL/GenBank/DDBJ whole genome shotgun (WGS) entry which is preliminary data.</text>
</comment>
<dbReference type="AlphaFoldDB" id="S6W329"/>
<evidence type="ECO:0000256" key="1">
    <source>
        <dbReference type="SAM" id="MobiDB-lite"/>
    </source>
</evidence>
<feature type="region of interest" description="Disordered" evidence="1">
    <location>
        <begin position="29"/>
        <end position="55"/>
    </location>
</feature>
<protein>
    <submittedName>
        <fullName evidence="2">Uncharacterized protein</fullName>
    </submittedName>
</protein>
<dbReference type="EMBL" id="AOKG01000454">
    <property type="protein sequence ID" value="EPN60648.1"/>
    <property type="molecule type" value="Genomic_DNA"/>
</dbReference>
<evidence type="ECO:0000313" key="2">
    <source>
        <dbReference type="EMBL" id="EPN60648.1"/>
    </source>
</evidence>
<evidence type="ECO:0000313" key="3">
    <source>
        <dbReference type="Proteomes" id="UP000015729"/>
    </source>
</evidence>
<feature type="compositionally biased region" description="Basic and acidic residues" evidence="1">
    <location>
        <begin position="31"/>
        <end position="41"/>
    </location>
</feature>
<organism evidence="2 3">
    <name type="scientific">Pseudomonas syringae pv. actinidiae ICMP 18807</name>
    <dbReference type="NCBI Taxonomy" id="1194404"/>
    <lineage>
        <taxon>Bacteria</taxon>
        <taxon>Pseudomonadati</taxon>
        <taxon>Pseudomonadota</taxon>
        <taxon>Gammaproteobacteria</taxon>
        <taxon>Pseudomonadales</taxon>
        <taxon>Pseudomonadaceae</taxon>
        <taxon>Pseudomonas</taxon>
        <taxon>Pseudomonas syringae</taxon>
    </lineage>
</organism>
<gene>
    <name evidence="2" type="ORF">A244_07131</name>
</gene>
<dbReference type="Proteomes" id="UP000015729">
    <property type="component" value="Unassembled WGS sequence"/>
</dbReference>